<dbReference type="SUPFAM" id="SSF51011">
    <property type="entry name" value="Glycosyl hydrolase domain"/>
    <property type="match status" value="1"/>
</dbReference>
<dbReference type="PANTHER" id="PTHR43651:SF3">
    <property type="entry name" value="1,4-ALPHA-GLUCAN-BRANCHING ENZYME"/>
    <property type="match status" value="1"/>
</dbReference>
<dbReference type="CDD" id="cd02855">
    <property type="entry name" value="E_set_GBE_prok_N"/>
    <property type="match status" value="1"/>
</dbReference>
<dbReference type="SUPFAM" id="SSF51445">
    <property type="entry name" value="(Trans)glycosidases"/>
    <property type="match status" value="1"/>
</dbReference>
<dbReference type="SUPFAM" id="SSF81296">
    <property type="entry name" value="E set domains"/>
    <property type="match status" value="1"/>
</dbReference>
<evidence type="ECO:0000256" key="10">
    <source>
        <dbReference type="PIRSR" id="PIRSR000463-1"/>
    </source>
</evidence>
<dbReference type="InterPro" id="IPR013783">
    <property type="entry name" value="Ig-like_fold"/>
</dbReference>
<keyword evidence="8 9" id="KW-0119">Carbohydrate metabolism</keyword>
<evidence type="ECO:0000256" key="2">
    <source>
        <dbReference type="ARBA" id="ARBA00004964"/>
    </source>
</evidence>
<dbReference type="GO" id="GO:0005829">
    <property type="term" value="C:cytosol"/>
    <property type="evidence" value="ECO:0007669"/>
    <property type="project" value="TreeGrafter"/>
</dbReference>
<evidence type="ECO:0000256" key="9">
    <source>
        <dbReference type="HAMAP-Rule" id="MF_00685"/>
    </source>
</evidence>
<dbReference type="GO" id="GO:0043169">
    <property type="term" value="F:cation binding"/>
    <property type="evidence" value="ECO:0007669"/>
    <property type="project" value="InterPro"/>
</dbReference>
<reference evidence="13 14" key="1">
    <citation type="submission" date="2018-09" db="EMBL/GenBank/DDBJ databases">
        <title>Genome sequencing of Nocardioides immobilis CCTCC AB 2017083 for comparison to Nocardioides silvaticus.</title>
        <authorList>
            <person name="Li C."/>
            <person name="Wang G."/>
        </authorList>
    </citation>
    <scope>NUCLEOTIDE SEQUENCE [LARGE SCALE GENOMIC DNA]</scope>
    <source>
        <strain evidence="13 14">CCTCC AB 2017083</strain>
    </source>
</reference>
<feature type="active site" description="Proton donor" evidence="9 10">
    <location>
        <position position="388"/>
    </location>
</feature>
<keyword evidence="5 9" id="KW-0328">Glycosyltransferase</keyword>
<dbReference type="Gene3D" id="2.60.40.10">
    <property type="entry name" value="Immunoglobulins"/>
    <property type="match status" value="1"/>
</dbReference>
<evidence type="ECO:0000256" key="6">
    <source>
        <dbReference type="ARBA" id="ARBA00022679"/>
    </source>
</evidence>
<dbReference type="CDD" id="cd11322">
    <property type="entry name" value="AmyAc_Glg_BE"/>
    <property type="match status" value="1"/>
</dbReference>
<dbReference type="GO" id="GO:0005978">
    <property type="term" value="P:glycogen biosynthetic process"/>
    <property type="evidence" value="ECO:0007669"/>
    <property type="project" value="UniProtKB-UniRule"/>
</dbReference>
<keyword evidence="7 9" id="KW-0320">Glycogen biosynthesis</keyword>
<dbReference type="InterPro" id="IPR044143">
    <property type="entry name" value="GlgB_N_E_set_prok"/>
</dbReference>
<keyword evidence="14" id="KW-1185">Reference proteome</keyword>
<dbReference type="Proteomes" id="UP000283644">
    <property type="component" value="Unassembled WGS sequence"/>
</dbReference>
<organism evidence="13 14">
    <name type="scientific">Nocardioides immobilis</name>
    <dbReference type="NCBI Taxonomy" id="2049295"/>
    <lineage>
        <taxon>Bacteria</taxon>
        <taxon>Bacillati</taxon>
        <taxon>Actinomycetota</taxon>
        <taxon>Actinomycetes</taxon>
        <taxon>Propionibacteriales</taxon>
        <taxon>Nocardioidaceae</taxon>
        <taxon>Nocardioides</taxon>
    </lineage>
</organism>
<dbReference type="GO" id="GO:0003844">
    <property type="term" value="F:1,4-alpha-glucan branching enzyme activity"/>
    <property type="evidence" value="ECO:0007669"/>
    <property type="project" value="UniProtKB-UniRule"/>
</dbReference>
<keyword evidence="4 9" id="KW-0321">Glycogen metabolism</keyword>
<dbReference type="NCBIfam" id="TIGR01515">
    <property type="entry name" value="branching_enzym"/>
    <property type="match status" value="1"/>
</dbReference>
<dbReference type="HAMAP" id="MF_00685">
    <property type="entry name" value="GlgB"/>
    <property type="match status" value="1"/>
</dbReference>
<accession>A0A417Y5C6</accession>
<evidence type="ECO:0000256" key="1">
    <source>
        <dbReference type="ARBA" id="ARBA00000826"/>
    </source>
</evidence>
<dbReference type="SMART" id="SM00642">
    <property type="entry name" value="Aamy"/>
    <property type="match status" value="1"/>
</dbReference>
<dbReference type="PANTHER" id="PTHR43651">
    <property type="entry name" value="1,4-ALPHA-GLUCAN-BRANCHING ENZYME"/>
    <property type="match status" value="1"/>
</dbReference>
<evidence type="ECO:0000256" key="11">
    <source>
        <dbReference type="SAM" id="MobiDB-lite"/>
    </source>
</evidence>
<keyword evidence="6 9" id="KW-0808">Transferase</keyword>
<gene>
    <name evidence="9 13" type="primary">glgB</name>
    <name evidence="13" type="ORF">D0Z08_05665</name>
</gene>
<dbReference type="Gene3D" id="3.20.20.80">
    <property type="entry name" value="Glycosidases"/>
    <property type="match status" value="1"/>
</dbReference>
<comment type="pathway">
    <text evidence="2 9">Glycan biosynthesis; glycogen biosynthesis.</text>
</comment>
<evidence type="ECO:0000259" key="12">
    <source>
        <dbReference type="SMART" id="SM00642"/>
    </source>
</evidence>
<dbReference type="Pfam" id="PF02806">
    <property type="entry name" value="Alpha-amylase_C"/>
    <property type="match status" value="1"/>
</dbReference>
<dbReference type="Pfam" id="PF02922">
    <property type="entry name" value="CBM_48"/>
    <property type="match status" value="1"/>
</dbReference>
<comment type="caution">
    <text evidence="13">The sequence shown here is derived from an EMBL/GenBank/DDBJ whole genome shotgun (WGS) entry which is preliminary data.</text>
</comment>
<dbReference type="InterPro" id="IPR014756">
    <property type="entry name" value="Ig_E-set"/>
</dbReference>
<dbReference type="OrthoDB" id="9800174at2"/>
<dbReference type="EMBL" id="QXGH01000011">
    <property type="protein sequence ID" value="RHW27787.1"/>
    <property type="molecule type" value="Genomic_DNA"/>
</dbReference>
<dbReference type="Gene3D" id="2.60.40.1180">
    <property type="entry name" value="Golgi alpha-mannosidase II"/>
    <property type="match status" value="1"/>
</dbReference>
<dbReference type="EC" id="2.4.1.18" evidence="9"/>
<name>A0A417Y5C6_9ACTN</name>
<dbReference type="InterPro" id="IPR004193">
    <property type="entry name" value="Glyco_hydro_13_N"/>
</dbReference>
<dbReference type="NCBIfam" id="NF003811">
    <property type="entry name" value="PRK05402.1"/>
    <property type="match status" value="1"/>
</dbReference>
<protein>
    <recommendedName>
        <fullName evidence="9">1,4-alpha-glucan branching enzyme GlgB</fullName>
        <ecNumber evidence="9">2.4.1.18</ecNumber>
    </recommendedName>
    <alternativeName>
        <fullName evidence="9">1,4-alpha-D-glucan:1,4-alpha-D-glucan 6-glucosyl-transferase</fullName>
    </alternativeName>
    <alternativeName>
        <fullName evidence="9">Alpha-(1-&gt;4)-glucan branching enzyme</fullName>
    </alternativeName>
    <alternativeName>
        <fullName evidence="9">Glycogen branching enzyme</fullName>
        <shortName evidence="9">BE</shortName>
    </alternativeName>
</protein>
<dbReference type="GO" id="GO:0004553">
    <property type="term" value="F:hydrolase activity, hydrolyzing O-glycosyl compounds"/>
    <property type="evidence" value="ECO:0007669"/>
    <property type="project" value="InterPro"/>
</dbReference>
<dbReference type="NCBIfam" id="NF008967">
    <property type="entry name" value="PRK12313.1"/>
    <property type="match status" value="1"/>
</dbReference>
<evidence type="ECO:0000256" key="7">
    <source>
        <dbReference type="ARBA" id="ARBA00023056"/>
    </source>
</evidence>
<dbReference type="InterPro" id="IPR006407">
    <property type="entry name" value="GlgB"/>
</dbReference>
<dbReference type="AlphaFoldDB" id="A0A417Y5C6"/>
<evidence type="ECO:0000256" key="5">
    <source>
        <dbReference type="ARBA" id="ARBA00022676"/>
    </source>
</evidence>
<evidence type="ECO:0000256" key="4">
    <source>
        <dbReference type="ARBA" id="ARBA00022600"/>
    </source>
</evidence>
<dbReference type="InterPro" id="IPR006047">
    <property type="entry name" value="GH13_cat_dom"/>
</dbReference>
<comment type="subunit">
    <text evidence="9">Monomer.</text>
</comment>
<feature type="domain" description="Glycosyl hydrolase family 13 catalytic" evidence="12">
    <location>
        <begin position="178"/>
        <end position="546"/>
    </location>
</feature>
<dbReference type="InterPro" id="IPR017853">
    <property type="entry name" value="GH"/>
</dbReference>
<sequence length="664" mass="73450">MCLRGPQPSLVAADPTRSRGESGDAMSPRDPQATAALGELDLHLIGEGRHEQLWQVLGAHVKKGGTSFAVWAPNARSVSVVGDFNGWDGNAHPMQPAPSGGIWTAFVPGVGDGAFYQYLVHGADGIWRQKSDPLASWAEAPPATGSRVFSSQHVWQDDAWLAERSQRLAVNEPMSAYEMHLGSWKRHPDGSFWTYDELAADLPAYLADLGFTHVELMPVMQHPFGGSWGYHVTSYFAPDARFGDPDGFRRLVDALHQAGVGVILDWVPGHFATDEWALVRFDGTPLYEHPDPQRGWHPEWGSHIFDFGRREVRNFLFANALYWLEEFHADGLRVDGVASMLYLDYARNPGEWTPNQYGGHENLEAVQFLQELNATVYKRVPGVVTIAEESTSWPGVTAATSGGGLGFGFKWNMGWMHDSLGYLKRDPIHRAYHHGELTFALVYAYSENYVLPLSHDEVVHGKGSLPRKMPGDAWQQLANLRAYLAYMWAHPGKQLVFMGTEFAQMSEWAESRELDWWQLADPAHAGMQNMVRDLNRRYTEVPALWRQDNDPEGFAWIDANDAGHNTFSFVRRADGEPDLVCVTNFANTSHGFYRLGLPAVGAWTELLNTDAELYGGSGVGNLGVVTAEPATDLESRSPGGSPAYAVLTLPPLATLWLRAPAAAG</sequence>
<dbReference type="Pfam" id="PF00128">
    <property type="entry name" value="Alpha-amylase"/>
    <property type="match status" value="1"/>
</dbReference>
<evidence type="ECO:0000313" key="14">
    <source>
        <dbReference type="Proteomes" id="UP000283644"/>
    </source>
</evidence>
<comment type="catalytic activity">
    <reaction evidence="1 9">
        <text>Transfers a segment of a (1-&gt;4)-alpha-D-glucan chain to a primary hydroxy group in a similar glucan chain.</text>
        <dbReference type="EC" id="2.4.1.18"/>
    </reaction>
</comment>
<evidence type="ECO:0000256" key="3">
    <source>
        <dbReference type="ARBA" id="ARBA00009000"/>
    </source>
</evidence>
<evidence type="ECO:0000313" key="13">
    <source>
        <dbReference type="EMBL" id="RHW27787.1"/>
    </source>
</evidence>
<dbReference type="FunFam" id="2.60.40.1180:FF:000002">
    <property type="entry name" value="1,4-alpha-glucan branching enzyme GlgB"/>
    <property type="match status" value="1"/>
</dbReference>
<comment type="similarity">
    <text evidence="3 9">Belongs to the glycosyl hydrolase 13 family. GlgB subfamily.</text>
</comment>
<dbReference type="InterPro" id="IPR013780">
    <property type="entry name" value="Glyco_hydro_b"/>
</dbReference>
<comment type="function">
    <text evidence="9">Catalyzes the formation of the alpha-1,6-glucosidic linkages in glycogen by scission of a 1,4-alpha-linked oligosaccharide from growing alpha-1,4-glucan chains and the subsequent attachment of the oligosaccharide to the alpha-1,6 position.</text>
</comment>
<dbReference type="FunFam" id="3.20.20.80:FF:000003">
    <property type="entry name" value="1,4-alpha-glucan branching enzyme GlgB"/>
    <property type="match status" value="1"/>
</dbReference>
<feature type="active site" description="Nucleophile" evidence="9 10">
    <location>
        <position position="335"/>
    </location>
</feature>
<dbReference type="InterPro" id="IPR006048">
    <property type="entry name" value="A-amylase/branching_C"/>
</dbReference>
<dbReference type="PIRSF" id="PIRSF000463">
    <property type="entry name" value="GlgB"/>
    <property type="match status" value="1"/>
</dbReference>
<dbReference type="UniPathway" id="UPA00164"/>
<dbReference type="InterPro" id="IPR037439">
    <property type="entry name" value="Branching_enzy"/>
</dbReference>
<feature type="region of interest" description="Disordered" evidence="11">
    <location>
        <begin position="1"/>
        <end position="31"/>
    </location>
</feature>
<proteinExistence type="inferred from homology"/>
<evidence type="ECO:0000256" key="8">
    <source>
        <dbReference type="ARBA" id="ARBA00023277"/>
    </source>
</evidence>